<gene>
    <name evidence="2" type="ORF">AAIA72_13575</name>
</gene>
<evidence type="ECO:0000256" key="1">
    <source>
        <dbReference type="SAM" id="SignalP"/>
    </source>
</evidence>
<organism evidence="2">
    <name type="scientific">Thermohahella caldifontis</name>
    <dbReference type="NCBI Taxonomy" id="3142973"/>
    <lineage>
        <taxon>Bacteria</taxon>
        <taxon>Pseudomonadati</taxon>
        <taxon>Pseudomonadota</taxon>
        <taxon>Gammaproteobacteria</taxon>
        <taxon>Oceanospirillales</taxon>
        <taxon>Hahellaceae</taxon>
        <taxon>Thermohahella</taxon>
    </lineage>
</organism>
<dbReference type="EMBL" id="CP154858">
    <property type="protein sequence ID" value="XDT71823.1"/>
    <property type="molecule type" value="Genomic_DNA"/>
</dbReference>
<feature type="chain" id="PRO_5044233941" evidence="1">
    <location>
        <begin position="21"/>
        <end position="314"/>
    </location>
</feature>
<dbReference type="Pfam" id="PF11376">
    <property type="entry name" value="DUF3179"/>
    <property type="match status" value="1"/>
</dbReference>
<dbReference type="RefSeq" id="WP_369600847.1">
    <property type="nucleotide sequence ID" value="NZ_CP154858.1"/>
</dbReference>
<proteinExistence type="predicted"/>
<sequence length="314" mass="35019">MNRLFSGLAGIGLLASLAVAATAPPRTFNGFVIDDPLVPAQEILPGGPPRDGIPALTLPPTTTSGEADWLAPRDRVLGFEHGGEARAYPVRLLNYHEIVNDRVGGEPVLITFCPLCGTGMGFRPVVNGKPLEFGVSGLLYNSDLLMYDRATESLWSQIEGRAINGPMKGTRLERLFITHTTWGQWREAHPGTRVLALDTGYWRDYTRSPYGSYEESENLYFPVSHLDRRFHPKDVVLGVEWQGKALAFPLRTLARTGRSRLTYTWHGQTFEVLHDVEARTAEVRLPDGTRPDQMLVYWFAWAAFHPDTDVYAAP</sequence>
<accession>A0AB39UV35</accession>
<reference evidence="2" key="1">
    <citation type="submission" date="2024-05" db="EMBL/GenBank/DDBJ databases">
        <title>Genome sequencing of novel strain.</title>
        <authorList>
            <person name="Ganbat D."/>
            <person name="Ganbat S."/>
            <person name="Lee S.-J."/>
        </authorList>
    </citation>
    <scope>NUCLEOTIDE SEQUENCE</scope>
    <source>
        <strain evidence="2">SMD15-11</strain>
    </source>
</reference>
<dbReference type="AlphaFoldDB" id="A0AB39UV35"/>
<dbReference type="InterPro" id="IPR021516">
    <property type="entry name" value="DUF3179"/>
</dbReference>
<name>A0AB39UV35_9GAMM</name>
<dbReference type="KEGG" id="tcd:AAIA72_13575"/>
<protein>
    <submittedName>
        <fullName evidence="2">DUF3179 domain-containing protein</fullName>
    </submittedName>
</protein>
<keyword evidence="1" id="KW-0732">Signal</keyword>
<feature type="signal peptide" evidence="1">
    <location>
        <begin position="1"/>
        <end position="20"/>
    </location>
</feature>
<evidence type="ECO:0000313" key="2">
    <source>
        <dbReference type="EMBL" id="XDT71823.1"/>
    </source>
</evidence>